<protein>
    <submittedName>
        <fullName evidence="2">Unannotated protein</fullName>
    </submittedName>
</protein>
<keyword evidence="1" id="KW-0812">Transmembrane</keyword>
<sequence>MIMFKKKNKEAKIKSPRFQTFRDAYGVTKSVKPWIGVAVVAVFAVVLVIGVALGVVLGHPVYGGFVSIPLAALAALFFFTRIAGSAAYASIEGQIGAGASVLMAIRKGWTTTPAVAVNRQQDMVHRSVGRAGIVLTGEGGFAVRQMVQDEKKKSERYAPGVPITEVFVGEGDGQVPIRKLQKHVTKLPKKLSAHQMREVRARLKAVGGMSMPIPKGPMPKGTKIR</sequence>
<name>A0A6J7B827_9ZZZZ</name>
<accession>A0A6J7B827</accession>
<organism evidence="2">
    <name type="scientific">freshwater metagenome</name>
    <dbReference type="NCBI Taxonomy" id="449393"/>
    <lineage>
        <taxon>unclassified sequences</taxon>
        <taxon>metagenomes</taxon>
        <taxon>ecological metagenomes</taxon>
    </lineage>
</organism>
<dbReference type="AlphaFoldDB" id="A0A6J7B827"/>
<dbReference type="InterPro" id="IPR025445">
    <property type="entry name" value="DUF4191"/>
</dbReference>
<dbReference type="EMBL" id="CAFAZZ010000028">
    <property type="protein sequence ID" value="CAB4841380.1"/>
    <property type="molecule type" value="Genomic_DNA"/>
</dbReference>
<feature type="transmembrane region" description="Helical" evidence="1">
    <location>
        <begin position="61"/>
        <end position="79"/>
    </location>
</feature>
<keyword evidence="1" id="KW-0472">Membrane</keyword>
<keyword evidence="1" id="KW-1133">Transmembrane helix</keyword>
<dbReference type="Pfam" id="PF13829">
    <property type="entry name" value="DUF4191"/>
    <property type="match status" value="1"/>
</dbReference>
<feature type="transmembrane region" description="Helical" evidence="1">
    <location>
        <begin position="34"/>
        <end position="55"/>
    </location>
</feature>
<evidence type="ECO:0000256" key="1">
    <source>
        <dbReference type="SAM" id="Phobius"/>
    </source>
</evidence>
<reference evidence="2" key="1">
    <citation type="submission" date="2020-05" db="EMBL/GenBank/DDBJ databases">
        <authorList>
            <person name="Chiriac C."/>
            <person name="Salcher M."/>
            <person name="Ghai R."/>
            <person name="Kavagutti S V."/>
        </authorList>
    </citation>
    <scope>NUCLEOTIDE SEQUENCE</scope>
</reference>
<proteinExistence type="predicted"/>
<evidence type="ECO:0000313" key="2">
    <source>
        <dbReference type="EMBL" id="CAB4841380.1"/>
    </source>
</evidence>
<gene>
    <name evidence="2" type="ORF">UFOPK3243_00430</name>
</gene>